<dbReference type="SMART" id="SM00238">
    <property type="entry name" value="BIR"/>
    <property type="match status" value="2"/>
</dbReference>
<feature type="compositionally biased region" description="Basic and acidic residues" evidence="1">
    <location>
        <begin position="339"/>
        <end position="353"/>
    </location>
</feature>
<comment type="caution">
    <text evidence="2">The sequence shown here is derived from an EMBL/GenBank/DDBJ whole genome shotgun (WGS) entry which is preliminary data.</text>
</comment>
<feature type="region of interest" description="Disordered" evidence="1">
    <location>
        <begin position="322"/>
        <end position="353"/>
    </location>
</feature>
<dbReference type="Proteomes" id="UP001634394">
    <property type="component" value="Unassembled WGS sequence"/>
</dbReference>
<dbReference type="EMBL" id="JBJQND010000003">
    <property type="protein sequence ID" value="KAL3881986.1"/>
    <property type="molecule type" value="Genomic_DNA"/>
</dbReference>
<dbReference type="PROSITE" id="PS01282">
    <property type="entry name" value="BIR_REPEAT_1"/>
    <property type="match status" value="1"/>
</dbReference>
<dbReference type="AlphaFoldDB" id="A0ABD3X8J9"/>
<dbReference type="SUPFAM" id="SSF57924">
    <property type="entry name" value="Inhibitor of apoptosis (IAP) repeat"/>
    <property type="match status" value="2"/>
</dbReference>
<reference evidence="2 3" key="1">
    <citation type="submission" date="2024-11" db="EMBL/GenBank/DDBJ databases">
        <title>Chromosome-level genome assembly of the freshwater bivalve Anodonta woodiana.</title>
        <authorList>
            <person name="Chen X."/>
        </authorList>
    </citation>
    <scope>NUCLEOTIDE SEQUENCE [LARGE SCALE GENOMIC DNA]</scope>
    <source>
        <strain evidence="2">MN2024</strain>
        <tissue evidence="2">Gills</tissue>
    </source>
</reference>
<name>A0ABD3X8J9_SINWO</name>
<feature type="non-terminal residue" evidence="2">
    <location>
        <position position="942"/>
    </location>
</feature>
<evidence type="ECO:0000256" key="1">
    <source>
        <dbReference type="SAM" id="MobiDB-lite"/>
    </source>
</evidence>
<dbReference type="PANTHER" id="PTHR10044">
    <property type="entry name" value="INHIBITOR OF APOPTOSIS"/>
    <property type="match status" value="1"/>
</dbReference>
<dbReference type="Gene3D" id="1.10.1170.10">
    <property type="entry name" value="Inhibitor Of Apoptosis Protein (2mihbC-IAP-1), Chain A"/>
    <property type="match status" value="2"/>
</dbReference>
<evidence type="ECO:0000313" key="3">
    <source>
        <dbReference type="Proteomes" id="UP001634394"/>
    </source>
</evidence>
<dbReference type="InterPro" id="IPR001370">
    <property type="entry name" value="BIR_rpt"/>
</dbReference>
<evidence type="ECO:0000313" key="2">
    <source>
        <dbReference type="EMBL" id="KAL3881986.1"/>
    </source>
</evidence>
<feature type="compositionally biased region" description="Acidic residues" evidence="1">
    <location>
        <begin position="324"/>
        <end position="338"/>
    </location>
</feature>
<gene>
    <name evidence="2" type="ORF">ACJMK2_028368</name>
</gene>
<proteinExistence type="predicted"/>
<dbReference type="InterPro" id="IPR050784">
    <property type="entry name" value="IAP"/>
</dbReference>
<organism evidence="2 3">
    <name type="scientific">Sinanodonta woodiana</name>
    <name type="common">Chinese pond mussel</name>
    <name type="synonym">Anodonta woodiana</name>
    <dbReference type="NCBI Taxonomy" id="1069815"/>
    <lineage>
        <taxon>Eukaryota</taxon>
        <taxon>Metazoa</taxon>
        <taxon>Spiralia</taxon>
        <taxon>Lophotrochozoa</taxon>
        <taxon>Mollusca</taxon>
        <taxon>Bivalvia</taxon>
        <taxon>Autobranchia</taxon>
        <taxon>Heteroconchia</taxon>
        <taxon>Palaeoheterodonta</taxon>
        <taxon>Unionida</taxon>
        <taxon>Unionoidea</taxon>
        <taxon>Unionidae</taxon>
        <taxon>Unioninae</taxon>
        <taxon>Sinanodonta</taxon>
    </lineage>
</organism>
<dbReference type="PANTHER" id="PTHR10044:SF139">
    <property type="entry name" value="DEATH-ASSOCIATED INHIBITOR OF APOPTOSIS 2"/>
    <property type="match status" value="1"/>
</dbReference>
<feature type="region of interest" description="Disordered" evidence="1">
    <location>
        <begin position="878"/>
        <end position="899"/>
    </location>
</feature>
<feature type="region of interest" description="Disordered" evidence="1">
    <location>
        <begin position="623"/>
        <end position="651"/>
    </location>
</feature>
<dbReference type="PROSITE" id="PS50143">
    <property type="entry name" value="BIR_REPEAT_2"/>
    <property type="match status" value="2"/>
</dbReference>
<sequence>MWRNGDNFVSILSINQCTDSFIGKAVRDEYTNPVTCTDKVTQTYIQCLHDQNVCTENKVYCTTGWNDVRGEILETFILENEIEGDDQHSHSKTDDECTLQKVSFDNTLCKTRYKSRINPEIPRKVSFHFPVWNCNQDASDNFKENNDSSDPCCHGHGETTSSLAHDSSSLDLAEDSLDIHLRNFVNYCNAKYHYSGGNTSHGAHEIVNCVESDGDHSNVTIVAKDVLYNRADSVVLNETVIDVERYTVSHDLIYIDPIPNEDKTNHETFANSLDSRWNSDEGSYASNETNGKSCTVSINISCDNENYLEDPLSTADSLKKYDVGDDAADNDTDDDDNKEDEHMKKYQRSLARDYTDRTSKKVESTGITSSHYEFIKTNINEELEPLTYDDLNKPQSDIIVLHLNSKLGIVPNVSFSPSMRFGFGGISHPRESKMRLTLSGCSKSVQQQLDGIRFSELGIDKIDLNCKLGTLARESDDDENPFKQRLGLRWIFQYGLVPQGSVLRLQDWLRHQLYPFTNIKDFWTSLGSDSPPSLQECMSVEWMRYQSFQNYPISAHSSTSRLARDGFYYTGQGTQIRCFSCGIAHSDWNGTDNPREVHQRLSPNCPFINGREERYPNIPMSLDGNVDVSRADSNSIPLQSPPIAPLSGLGTSQSRAEGRISVYVEGSRAINDDNSIKLQQSTGSVETTPTVQNYSVAESAQSETDNRPKFPEHDSLPSRIATFSHGWPPYLDQTPQQMAEAGFFYTGNQDYTKCYHCGGGLRNWEPGDNPWIEHCRWYPMCPHVLRGKGQRFVHAVLKKQAELLAAQRAECRRKAQYGSSSADPLETLAAITVLEMGYPRDTVRNTIVILRRQREAGADITAQEVLEFIWKEEDIERRRQEEEASRPHPPRGPQAPALPTIMENLNLGDSPAVTQAGVQQSASVTTTTSFFTKVAMSVSATS</sequence>
<keyword evidence="3" id="KW-1185">Reference proteome</keyword>
<accession>A0ABD3X8J9</accession>
<protein>
    <submittedName>
        <fullName evidence="2">Uncharacterized protein</fullName>
    </submittedName>
</protein>
<dbReference type="Pfam" id="PF00653">
    <property type="entry name" value="BIR"/>
    <property type="match status" value="2"/>
</dbReference>
<dbReference type="CDD" id="cd00022">
    <property type="entry name" value="BIR"/>
    <property type="match status" value="2"/>
</dbReference>